<evidence type="ECO:0000313" key="2">
    <source>
        <dbReference type="EMBL" id="VFQ85622.1"/>
    </source>
</evidence>
<dbReference type="PANTHER" id="PTHR48475:SF2">
    <property type="entry name" value="RIBONUCLEASE H"/>
    <property type="match status" value="1"/>
</dbReference>
<organism evidence="2 3">
    <name type="scientific">Cuscuta campestris</name>
    <dbReference type="NCBI Taxonomy" id="132261"/>
    <lineage>
        <taxon>Eukaryota</taxon>
        <taxon>Viridiplantae</taxon>
        <taxon>Streptophyta</taxon>
        <taxon>Embryophyta</taxon>
        <taxon>Tracheophyta</taxon>
        <taxon>Spermatophyta</taxon>
        <taxon>Magnoliopsida</taxon>
        <taxon>eudicotyledons</taxon>
        <taxon>Gunneridae</taxon>
        <taxon>Pentapetalae</taxon>
        <taxon>asterids</taxon>
        <taxon>lamiids</taxon>
        <taxon>Solanales</taxon>
        <taxon>Convolvulaceae</taxon>
        <taxon>Cuscuteae</taxon>
        <taxon>Cuscuta</taxon>
        <taxon>Cuscuta subgen. Grammica</taxon>
        <taxon>Cuscuta sect. Cleistogrammica</taxon>
    </lineage>
</organism>
<sequence>MTKAFERVTMVSQEIEKGEDWSRLESGEEIEEIFLREAFPKKMVRIGRELLEGLREEIISVLREYANIFAWSVADMPGIDRSVICHRLAVMEAGPSHTVKPWWDMAVDGASGPKGCGAGIVFTTLEGFKIYRAFVFNFKLTSSEAEYEALASRLSDLIRALLREMEEFRLTRIPQSENIDADMLSKLMQSCPEHVSKLAKIEILDQPSVDRLAIAEVQEGQNSPDRVIEANKCWRTHLMEYMMTGQNSYDEERARKVVLRAPQFQALDGHLYKRAFGGPLMRCLTNPEVERVIAEVHEGGKKFVMIAIDYFTKWVEAEAMATITDQQCEKCVLKNIITRFGAPKMIVTDNGQQFRNPRFTAYLGSFGIKHNKALVAYPQEKGQVANRTIVNGMKKRLGEEGRKWLEALPHTIWAH</sequence>
<evidence type="ECO:0000313" key="3">
    <source>
        <dbReference type="Proteomes" id="UP000595140"/>
    </source>
</evidence>
<evidence type="ECO:0000259" key="1">
    <source>
        <dbReference type="PROSITE" id="PS50994"/>
    </source>
</evidence>
<dbReference type="GO" id="GO:0015074">
    <property type="term" value="P:DNA integration"/>
    <property type="evidence" value="ECO:0007669"/>
    <property type="project" value="InterPro"/>
</dbReference>
<accession>A0A484MA41</accession>
<protein>
    <recommendedName>
        <fullName evidence="1">Integrase catalytic domain-containing protein</fullName>
    </recommendedName>
</protein>
<keyword evidence="3" id="KW-1185">Reference proteome</keyword>
<dbReference type="InterPro" id="IPR001584">
    <property type="entry name" value="Integrase_cat-core"/>
</dbReference>
<dbReference type="EMBL" id="OOIL02002953">
    <property type="protein sequence ID" value="VFQ85622.1"/>
    <property type="molecule type" value="Genomic_DNA"/>
</dbReference>
<dbReference type="OrthoDB" id="1433105at2759"/>
<dbReference type="InterPro" id="IPR012337">
    <property type="entry name" value="RNaseH-like_sf"/>
</dbReference>
<reference evidence="2 3" key="1">
    <citation type="submission" date="2018-04" db="EMBL/GenBank/DDBJ databases">
        <authorList>
            <person name="Vogel A."/>
        </authorList>
    </citation>
    <scope>NUCLEOTIDE SEQUENCE [LARGE SCALE GENOMIC DNA]</scope>
</reference>
<dbReference type="PROSITE" id="PS50994">
    <property type="entry name" value="INTEGRASE"/>
    <property type="match status" value="1"/>
</dbReference>
<dbReference type="PANTHER" id="PTHR48475">
    <property type="entry name" value="RIBONUCLEASE H"/>
    <property type="match status" value="1"/>
</dbReference>
<feature type="domain" description="Integrase catalytic" evidence="1">
    <location>
        <begin position="258"/>
        <end position="384"/>
    </location>
</feature>
<dbReference type="GO" id="GO:0003676">
    <property type="term" value="F:nucleic acid binding"/>
    <property type="evidence" value="ECO:0007669"/>
    <property type="project" value="InterPro"/>
</dbReference>
<dbReference type="InterPro" id="IPR036397">
    <property type="entry name" value="RNaseH_sf"/>
</dbReference>
<dbReference type="AlphaFoldDB" id="A0A484MA41"/>
<dbReference type="SUPFAM" id="SSF53098">
    <property type="entry name" value="Ribonuclease H-like"/>
    <property type="match status" value="1"/>
</dbReference>
<dbReference type="Proteomes" id="UP000595140">
    <property type="component" value="Unassembled WGS sequence"/>
</dbReference>
<dbReference type="Gene3D" id="3.30.420.10">
    <property type="entry name" value="Ribonuclease H-like superfamily/Ribonuclease H"/>
    <property type="match status" value="1"/>
</dbReference>
<dbReference type="Pfam" id="PF00665">
    <property type="entry name" value="rve"/>
    <property type="match status" value="1"/>
</dbReference>
<name>A0A484MA41_9ASTE</name>
<proteinExistence type="predicted"/>
<gene>
    <name evidence="2" type="ORF">CCAM_LOCUS27398</name>
</gene>